<keyword evidence="9" id="KW-0175">Coiled coil</keyword>
<dbReference type="SMART" id="SM00387">
    <property type="entry name" value="HATPase_c"/>
    <property type="match status" value="1"/>
</dbReference>
<gene>
    <name evidence="12" type="ORF">ALSL_1137</name>
</gene>
<feature type="coiled-coil region" evidence="9">
    <location>
        <begin position="245"/>
        <end position="289"/>
    </location>
</feature>
<dbReference type="CDD" id="cd16917">
    <property type="entry name" value="HATPase_UhpB-NarQ-NarX-like"/>
    <property type="match status" value="1"/>
</dbReference>
<proteinExistence type="predicted"/>
<keyword evidence="2" id="KW-1003">Cell membrane</keyword>
<dbReference type="InterPro" id="IPR011712">
    <property type="entry name" value="Sig_transdc_His_kin_sub3_dim/P"/>
</dbReference>
<dbReference type="Gene3D" id="3.30.565.10">
    <property type="entry name" value="Histidine kinase-like ATPase, C-terminal domain"/>
    <property type="match status" value="1"/>
</dbReference>
<evidence type="ECO:0000256" key="7">
    <source>
        <dbReference type="ARBA" id="ARBA00023012"/>
    </source>
</evidence>
<protein>
    <submittedName>
        <fullName evidence="12">Sensor histidine kinase</fullName>
    </submittedName>
</protein>
<feature type="transmembrane region" description="Helical" evidence="10">
    <location>
        <begin position="42"/>
        <end position="63"/>
    </location>
</feature>
<dbReference type="InterPro" id="IPR050482">
    <property type="entry name" value="Sensor_HK_TwoCompSys"/>
</dbReference>
<evidence type="ECO:0000256" key="2">
    <source>
        <dbReference type="ARBA" id="ARBA00022475"/>
    </source>
</evidence>
<keyword evidence="6 10" id="KW-1133">Transmembrane helix</keyword>
<feature type="domain" description="Histidine kinase/HSP90-like ATPase" evidence="11">
    <location>
        <begin position="394"/>
        <end position="489"/>
    </location>
</feature>
<reference evidence="13" key="2">
    <citation type="submission" date="2018-06" db="EMBL/GenBank/DDBJ databases">
        <title>Genome sequence of Rhodanobacteraceae bacterium strain Dysh456.</title>
        <authorList>
            <person name="Fukui M."/>
        </authorList>
    </citation>
    <scope>NUCLEOTIDE SEQUENCE [LARGE SCALE GENOMIC DNA]</scope>
    <source>
        <strain evidence="13">Dysh456</strain>
    </source>
</reference>
<evidence type="ECO:0000256" key="8">
    <source>
        <dbReference type="ARBA" id="ARBA00023136"/>
    </source>
</evidence>
<dbReference type="Gene3D" id="1.20.5.1930">
    <property type="match status" value="1"/>
</dbReference>
<dbReference type="SUPFAM" id="SSF55874">
    <property type="entry name" value="ATPase domain of HSP90 chaperone/DNA topoisomerase II/histidine kinase"/>
    <property type="match status" value="1"/>
</dbReference>
<dbReference type="Proteomes" id="UP000270530">
    <property type="component" value="Chromosome"/>
</dbReference>
<keyword evidence="8 10" id="KW-0472">Membrane</keyword>
<reference evidence="13" key="1">
    <citation type="submission" date="2018-04" db="EMBL/GenBank/DDBJ databases">
        <authorList>
            <person name="Watanabe M."/>
            <person name="Kojima H."/>
        </authorList>
    </citation>
    <scope>NUCLEOTIDE SEQUENCE [LARGE SCALE GENOMIC DNA]</scope>
    <source>
        <strain evidence="13">Dysh456</strain>
    </source>
</reference>
<keyword evidence="3" id="KW-0808">Transferase</keyword>
<sequence length="498" mass="54827">MLPFGLRFAVLLVTPLRQWPWLLGGELVATALVDLHTVHRGWDWLTFLAGDLPVPLTVAAVLAILRRASLRASLRTPEDTTRLFLSIVLAIAATAAVEATTLSLIHQVAVSDMIWNWLGQQMLDHYVGTLLVAPLVVMLARARPSPRALAALLMDGMLVMLPTIALLLMLARHGAPQPQLARVLALAPVLFFAFRHGWRGASLALSITSLTLATVDHSLGRPVETFSHLFLAIAGTGALMLGSACDALRRTSVRLAEQNRRLEAANRRLDRLTRQLRQAARGNLQSEENLRRHLAAELHDEFGQNIAAIQTRLKLVEGRLRSAGIDDLGTSIHAILVHMRRVLHRVMDDLRPAVLDEFGLFRALEEGPIRELLHAAGMQYTCQLHGDARLLDEETGNTIYRLVQESATNAVRHAGAGSFRFRLRIGRRHGAVLALLDIRDDGVGLPEPLPRGGRGLQGMRDRVLALGGLFTVRRESAGTHLRILLVGQPPPSWQRGRD</sequence>
<keyword evidence="13" id="KW-1185">Reference proteome</keyword>
<dbReference type="GO" id="GO:0046983">
    <property type="term" value="F:protein dimerization activity"/>
    <property type="evidence" value="ECO:0007669"/>
    <property type="project" value="InterPro"/>
</dbReference>
<dbReference type="EMBL" id="AP018560">
    <property type="protein sequence ID" value="BBD79799.1"/>
    <property type="molecule type" value="Genomic_DNA"/>
</dbReference>
<dbReference type="Pfam" id="PF05231">
    <property type="entry name" value="MASE1"/>
    <property type="match status" value="1"/>
</dbReference>
<evidence type="ECO:0000256" key="6">
    <source>
        <dbReference type="ARBA" id="ARBA00022989"/>
    </source>
</evidence>
<feature type="transmembrane region" description="Helical" evidence="10">
    <location>
        <begin position="83"/>
        <end position="105"/>
    </location>
</feature>
<dbReference type="InterPro" id="IPR007895">
    <property type="entry name" value="MASE1"/>
</dbReference>
<name>A0A2Z6E5Q5_9GAMM</name>
<evidence type="ECO:0000256" key="1">
    <source>
        <dbReference type="ARBA" id="ARBA00004651"/>
    </source>
</evidence>
<keyword evidence="4 10" id="KW-0812">Transmembrane</keyword>
<feature type="transmembrane region" description="Helical" evidence="10">
    <location>
        <begin position="149"/>
        <end position="171"/>
    </location>
</feature>
<organism evidence="12 13">
    <name type="scientific">Aerosticca soli</name>
    <dbReference type="NCBI Taxonomy" id="2010829"/>
    <lineage>
        <taxon>Bacteria</taxon>
        <taxon>Pseudomonadati</taxon>
        <taxon>Pseudomonadota</taxon>
        <taxon>Gammaproteobacteria</taxon>
        <taxon>Lysobacterales</taxon>
        <taxon>Rhodanobacteraceae</taxon>
        <taxon>Aerosticca</taxon>
    </lineage>
</organism>
<keyword evidence="7" id="KW-0902">Two-component regulatory system</keyword>
<dbReference type="InterPro" id="IPR036890">
    <property type="entry name" value="HATPase_C_sf"/>
</dbReference>
<dbReference type="InterPro" id="IPR003594">
    <property type="entry name" value="HATPase_dom"/>
</dbReference>
<evidence type="ECO:0000313" key="12">
    <source>
        <dbReference type="EMBL" id="BBD79799.1"/>
    </source>
</evidence>
<evidence type="ECO:0000256" key="3">
    <source>
        <dbReference type="ARBA" id="ARBA00022679"/>
    </source>
</evidence>
<keyword evidence="5 12" id="KW-0418">Kinase</keyword>
<dbReference type="Pfam" id="PF07730">
    <property type="entry name" value="HisKA_3"/>
    <property type="match status" value="1"/>
</dbReference>
<evidence type="ECO:0000256" key="5">
    <source>
        <dbReference type="ARBA" id="ARBA00022777"/>
    </source>
</evidence>
<dbReference type="GO" id="GO:0005886">
    <property type="term" value="C:plasma membrane"/>
    <property type="evidence" value="ECO:0007669"/>
    <property type="project" value="UniProtKB-SubCell"/>
</dbReference>
<evidence type="ECO:0000256" key="9">
    <source>
        <dbReference type="SAM" id="Coils"/>
    </source>
</evidence>
<dbReference type="KEGG" id="rbd:ALSL_1137"/>
<dbReference type="GO" id="GO:0000155">
    <property type="term" value="F:phosphorelay sensor kinase activity"/>
    <property type="evidence" value="ECO:0007669"/>
    <property type="project" value="InterPro"/>
</dbReference>
<dbReference type="Pfam" id="PF02518">
    <property type="entry name" value="HATPase_c"/>
    <property type="match status" value="1"/>
</dbReference>
<dbReference type="AlphaFoldDB" id="A0A2Z6E5Q5"/>
<dbReference type="PANTHER" id="PTHR24421">
    <property type="entry name" value="NITRATE/NITRITE SENSOR PROTEIN NARX-RELATED"/>
    <property type="match status" value="1"/>
</dbReference>
<evidence type="ECO:0000256" key="4">
    <source>
        <dbReference type="ARBA" id="ARBA00022692"/>
    </source>
</evidence>
<comment type="subcellular location">
    <subcellularLocation>
        <location evidence="1">Cell membrane</location>
        <topology evidence="1">Multi-pass membrane protein</topology>
    </subcellularLocation>
</comment>
<evidence type="ECO:0000259" key="11">
    <source>
        <dbReference type="SMART" id="SM00387"/>
    </source>
</evidence>
<evidence type="ECO:0000256" key="10">
    <source>
        <dbReference type="SAM" id="Phobius"/>
    </source>
</evidence>
<dbReference type="PANTHER" id="PTHR24421:SF58">
    <property type="entry name" value="SIGNAL TRANSDUCTION HISTIDINE-PROTEIN KINASE_PHOSPHATASE UHPB"/>
    <property type="match status" value="1"/>
</dbReference>
<accession>A0A2Z6E5Q5</accession>
<feature type="transmembrane region" description="Helical" evidence="10">
    <location>
        <begin position="125"/>
        <end position="142"/>
    </location>
</feature>
<evidence type="ECO:0000313" key="13">
    <source>
        <dbReference type="Proteomes" id="UP000270530"/>
    </source>
</evidence>